<accession>A0A7K0CXZ6</accession>
<organism evidence="1 2">
    <name type="scientific">Nocardia macrotermitis</name>
    <dbReference type="NCBI Taxonomy" id="2585198"/>
    <lineage>
        <taxon>Bacteria</taxon>
        <taxon>Bacillati</taxon>
        <taxon>Actinomycetota</taxon>
        <taxon>Actinomycetes</taxon>
        <taxon>Mycobacteriales</taxon>
        <taxon>Nocardiaceae</taxon>
        <taxon>Nocardia</taxon>
    </lineage>
</organism>
<dbReference type="EMBL" id="WEGK01000002">
    <property type="protein sequence ID" value="MQY18379.1"/>
    <property type="molecule type" value="Genomic_DNA"/>
</dbReference>
<comment type="caution">
    <text evidence="1">The sequence shown here is derived from an EMBL/GenBank/DDBJ whole genome shotgun (WGS) entry which is preliminary data.</text>
</comment>
<sequence>MKEWAYAGMFFDLTGAFAAHVAHGSAAAHLFETGALAACAVASWALRPASRKLDVPVFRYSYR</sequence>
<dbReference type="Proteomes" id="UP000438448">
    <property type="component" value="Unassembled WGS sequence"/>
</dbReference>
<gene>
    <name evidence="1" type="ORF">NRB20_14550</name>
</gene>
<proteinExistence type="predicted"/>
<reference evidence="1 2" key="1">
    <citation type="submission" date="2019-10" db="EMBL/GenBank/DDBJ databases">
        <title>Nocardia macrotermitis sp. nov. and Nocardia aurantia sp. nov., isolated from the gut of fungus growing-termite Macrotermes natalensis.</title>
        <authorList>
            <person name="Benndorf R."/>
            <person name="Schwitalla J."/>
            <person name="Martin K."/>
            <person name="De Beer W."/>
            <person name="Kaster A.-K."/>
            <person name="Vollmers J."/>
            <person name="Poulsen M."/>
            <person name="Beemelmanns C."/>
        </authorList>
    </citation>
    <scope>NUCLEOTIDE SEQUENCE [LARGE SCALE GENOMIC DNA]</scope>
    <source>
        <strain evidence="1 2">RB20</strain>
    </source>
</reference>
<protein>
    <submittedName>
        <fullName evidence="1">Uncharacterized protein</fullName>
    </submittedName>
</protein>
<evidence type="ECO:0000313" key="2">
    <source>
        <dbReference type="Proteomes" id="UP000438448"/>
    </source>
</evidence>
<dbReference type="AlphaFoldDB" id="A0A7K0CXZ6"/>
<keyword evidence="2" id="KW-1185">Reference proteome</keyword>
<name>A0A7K0CXZ6_9NOCA</name>
<evidence type="ECO:0000313" key="1">
    <source>
        <dbReference type="EMBL" id="MQY18379.1"/>
    </source>
</evidence>